<dbReference type="RefSeq" id="WP_184752134.1">
    <property type="nucleotide sequence ID" value="NZ_BAAAJR010000001.1"/>
</dbReference>
<dbReference type="AlphaFoldDB" id="A0A7X0KWB1"/>
<evidence type="ECO:0000256" key="1">
    <source>
        <dbReference type="SAM" id="MobiDB-lite"/>
    </source>
</evidence>
<feature type="transmembrane region" description="Helical" evidence="2">
    <location>
        <begin position="116"/>
        <end position="135"/>
    </location>
</feature>
<accession>A0A7X0KWB1</accession>
<evidence type="ECO:0000313" key="3">
    <source>
        <dbReference type="EMBL" id="MBB6392944.1"/>
    </source>
</evidence>
<gene>
    <name evidence="3" type="ORF">HD594_003257</name>
</gene>
<keyword evidence="2" id="KW-0472">Membrane</keyword>
<proteinExistence type="predicted"/>
<dbReference type="Proteomes" id="UP000537775">
    <property type="component" value="Unassembled WGS sequence"/>
</dbReference>
<feature type="transmembrane region" description="Helical" evidence="2">
    <location>
        <begin position="84"/>
        <end position="104"/>
    </location>
</feature>
<protein>
    <submittedName>
        <fullName evidence="3">Uncharacterized protein</fullName>
    </submittedName>
</protein>
<keyword evidence="4" id="KW-1185">Reference proteome</keyword>
<reference evidence="3 4" key="1">
    <citation type="submission" date="2020-08" db="EMBL/GenBank/DDBJ databases">
        <title>Sequencing the genomes of 1000 actinobacteria strains.</title>
        <authorList>
            <person name="Klenk H.-P."/>
        </authorList>
    </citation>
    <scope>NUCLEOTIDE SEQUENCE [LARGE SCALE GENOMIC DNA]</scope>
    <source>
        <strain evidence="3 4">DSM 12511</strain>
    </source>
</reference>
<dbReference type="EMBL" id="JACHML010000001">
    <property type="protein sequence ID" value="MBB6392944.1"/>
    <property type="molecule type" value="Genomic_DNA"/>
</dbReference>
<evidence type="ECO:0000256" key="2">
    <source>
        <dbReference type="SAM" id="Phobius"/>
    </source>
</evidence>
<evidence type="ECO:0000313" key="4">
    <source>
        <dbReference type="Proteomes" id="UP000537775"/>
    </source>
</evidence>
<sequence>MSPDPVISHGGPVSGGRAAHPKDHRSAIDDIPLRPRRGTPDHRRWLWTMIVIGWLPLVGLAVGVGSMSAYDVYFYTGDSVFNQLGSVLAVLQILVAVVAFIALLGPRTRVTGIATLVLTAVFNSWTMALLPLVFLGGR</sequence>
<keyword evidence="2" id="KW-1133">Transmembrane helix</keyword>
<comment type="caution">
    <text evidence="3">The sequence shown here is derived from an EMBL/GenBank/DDBJ whole genome shotgun (WGS) entry which is preliminary data.</text>
</comment>
<keyword evidence="2" id="KW-0812">Transmembrane</keyword>
<name>A0A7X0KWB1_9MICO</name>
<feature type="transmembrane region" description="Helical" evidence="2">
    <location>
        <begin position="45"/>
        <end position="64"/>
    </location>
</feature>
<feature type="region of interest" description="Disordered" evidence="1">
    <location>
        <begin position="1"/>
        <end position="23"/>
    </location>
</feature>
<organism evidence="3 4">
    <name type="scientific">Microbacterium thalassium</name>
    <dbReference type="NCBI Taxonomy" id="362649"/>
    <lineage>
        <taxon>Bacteria</taxon>
        <taxon>Bacillati</taxon>
        <taxon>Actinomycetota</taxon>
        <taxon>Actinomycetes</taxon>
        <taxon>Micrococcales</taxon>
        <taxon>Microbacteriaceae</taxon>
        <taxon>Microbacterium</taxon>
    </lineage>
</organism>